<reference evidence="1 2" key="1">
    <citation type="submission" date="2019-05" db="EMBL/GenBank/DDBJ databases">
        <title>Verrucobacter flavum gen. nov., sp. nov. a new member of the family Verrucomicrobiaceae.</title>
        <authorList>
            <person name="Szuroczki S."/>
            <person name="Abbaszade G."/>
            <person name="Szabo A."/>
            <person name="Felfoldi T."/>
            <person name="Schumann P."/>
            <person name="Boka K."/>
            <person name="Keki Z."/>
            <person name="Toumi M."/>
            <person name="Toth E."/>
        </authorList>
    </citation>
    <scope>NUCLEOTIDE SEQUENCE [LARGE SCALE GENOMIC DNA]</scope>
    <source>
        <strain evidence="1 2">MG-N-17</strain>
    </source>
</reference>
<dbReference type="GO" id="GO:0016829">
    <property type="term" value="F:lyase activity"/>
    <property type="evidence" value="ECO:0007669"/>
    <property type="project" value="UniProtKB-KW"/>
</dbReference>
<dbReference type="EMBL" id="VAUV01000003">
    <property type="protein sequence ID" value="TLD72015.1"/>
    <property type="molecule type" value="Genomic_DNA"/>
</dbReference>
<dbReference type="Gene3D" id="1.50.10.20">
    <property type="match status" value="1"/>
</dbReference>
<evidence type="ECO:0000313" key="2">
    <source>
        <dbReference type="Proteomes" id="UP000306196"/>
    </source>
</evidence>
<accession>A0A5R8KJA4</accession>
<dbReference type="InterPro" id="IPR012669">
    <property type="entry name" value="Pectate_lyase"/>
</dbReference>
<keyword evidence="2" id="KW-1185">Reference proteome</keyword>
<protein>
    <submittedName>
        <fullName evidence="1">Pectic acid lyase</fullName>
    </submittedName>
</protein>
<sequence length="470" mass="52457">MHVHNATSRRTFLGMLAGGVAGSLRASDTESAVRLGLRRAADFFRTQVATHGGYVYYYSPDLQERWGEGKATNDQIWVQEPGTPRVGMAFLKAFEATGESSYLQTAQEAAQALLYGQLESGGWTNAIDFDSNGSQVSAYRNGKGKAKGKNFSTLDDGITQATLRFLMRVEKASSGKVEGLKEALDVALNALLAAQFPNGGFPQGWMAPVEKRPVVKAQYPDYDWRTENRIKNYWEHYTLNDGVCGQVAATLEDVVTVRGDMRGRQSLIRLGEFLLLAQMPEPQPGWAQQYDAEMRPIWARKFEPPAIAGRETEDAMLTLIRIAKLTREARFVAPIPAARAYLQKSLLPDGRLSRYYELKTNRPLYMTEDYQLTHDARDLPKHYGWQNDSKLAEIDDAMAALRPNHAGVKTLPDQAEVGRVLSAMDGEGRWISRYEGGMLVGQPKFKQGQPFISSAVFSDNVELLCRFLLR</sequence>
<dbReference type="AlphaFoldDB" id="A0A5R8KJA4"/>
<evidence type="ECO:0000313" key="1">
    <source>
        <dbReference type="EMBL" id="TLD72015.1"/>
    </source>
</evidence>
<comment type="caution">
    <text evidence="1">The sequence shown here is derived from an EMBL/GenBank/DDBJ whole genome shotgun (WGS) entry which is preliminary data.</text>
</comment>
<dbReference type="OrthoDB" id="9804686at2"/>
<dbReference type="Pfam" id="PF09492">
    <property type="entry name" value="Pec_lyase"/>
    <property type="match status" value="1"/>
</dbReference>
<dbReference type="Proteomes" id="UP000306196">
    <property type="component" value="Unassembled WGS sequence"/>
</dbReference>
<keyword evidence="1" id="KW-0456">Lyase</keyword>
<name>A0A5R8KJA4_9BACT</name>
<dbReference type="SUPFAM" id="SSF81853">
    <property type="entry name" value="Family 10 polysaccharide lyase"/>
    <property type="match status" value="1"/>
</dbReference>
<organism evidence="1 2">
    <name type="scientific">Phragmitibacter flavus</name>
    <dbReference type="NCBI Taxonomy" id="2576071"/>
    <lineage>
        <taxon>Bacteria</taxon>
        <taxon>Pseudomonadati</taxon>
        <taxon>Verrucomicrobiota</taxon>
        <taxon>Verrucomicrobiia</taxon>
        <taxon>Verrucomicrobiales</taxon>
        <taxon>Verrucomicrobiaceae</taxon>
        <taxon>Phragmitibacter</taxon>
    </lineage>
</organism>
<proteinExistence type="predicted"/>
<dbReference type="RefSeq" id="WP_138085018.1">
    <property type="nucleotide sequence ID" value="NZ_VAUV01000003.1"/>
</dbReference>
<gene>
    <name evidence="1" type="ORF">FEM03_04635</name>
</gene>